<gene>
    <name evidence="1" type="ORF">CEXT_15111</name>
</gene>
<sequence>MDYMNMNMDEYVVLIFYPLKPNLYVGTNNGLFYGHLGGASLSRLPLVYLCRQTQHGREGVSTKIPLDTSYLMSTPPSTQQSGGTKKSSACSGLPSFWHPVHIKLMGLRKGPRKCSRRALAVRRSSRCLRVLRLVRHSVRG</sequence>
<dbReference type="AlphaFoldDB" id="A0AAV4MFU4"/>
<evidence type="ECO:0000313" key="2">
    <source>
        <dbReference type="Proteomes" id="UP001054945"/>
    </source>
</evidence>
<comment type="caution">
    <text evidence="1">The sequence shown here is derived from an EMBL/GenBank/DDBJ whole genome shotgun (WGS) entry which is preliminary data.</text>
</comment>
<protein>
    <submittedName>
        <fullName evidence="1">Uncharacterized protein</fullName>
    </submittedName>
</protein>
<proteinExistence type="predicted"/>
<dbReference type="EMBL" id="BPLR01019667">
    <property type="protein sequence ID" value="GIX70316.1"/>
    <property type="molecule type" value="Genomic_DNA"/>
</dbReference>
<reference evidence="1 2" key="1">
    <citation type="submission" date="2021-06" db="EMBL/GenBank/DDBJ databases">
        <title>Caerostris extrusa draft genome.</title>
        <authorList>
            <person name="Kono N."/>
            <person name="Arakawa K."/>
        </authorList>
    </citation>
    <scope>NUCLEOTIDE SEQUENCE [LARGE SCALE GENOMIC DNA]</scope>
</reference>
<evidence type="ECO:0000313" key="1">
    <source>
        <dbReference type="EMBL" id="GIX70316.1"/>
    </source>
</evidence>
<accession>A0AAV4MFU4</accession>
<dbReference type="Proteomes" id="UP001054945">
    <property type="component" value="Unassembled WGS sequence"/>
</dbReference>
<name>A0AAV4MFU4_CAEEX</name>
<keyword evidence="2" id="KW-1185">Reference proteome</keyword>
<organism evidence="1 2">
    <name type="scientific">Caerostris extrusa</name>
    <name type="common">Bark spider</name>
    <name type="synonym">Caerostris bankana</name>
    <dbReference type="NCBI Taxonomy" id="172846"/>
    <lineage>
        <taxon>Eukaryota</taxon>
        <taxon>Metazoa</taxon>
        <taxon>Ecdysozoa</taxon>
        <taxon>Arthropoda</taxon>
        <taxon>Chelicerata</taxon>
        <taxon>Arachnida</taxon>
        <taxon>Araneae</taxon>
        <taxon>Araneomorphae</taxon>
        <taxon>Entelegynae</taxon>
        <taxon>Araneoidea</taxon>
        <taxon>Araneidae</taxon>
        <taxon>Caerostris</taxon>
    </lineage>
</organism>